<dbReference type="Pfam" id="PF01326">
    <property type="entry name" value="PPDK_N"/>
    <property type="match status" value="1"/>
</dbReference>
<comment type="caution">
    <text evidence="2">The sequence shown here is derived from an EMBL/GenBank/DDBJ whole genome shotgun (WGS) entry which is preliminary data.</text>
</comment>
<dbReference type="SUPFAM" id="SSF56059">
    <property type="entry name" value="Glutathione synthetase ATP-binding domain-like"/>
    <property type="match status" value="1"/>
</dbReference>
<reference evidence="2" key="1">
    <citation type="journal article" date="2014" name="Int. J. Syst. Evol. Microbiol.">
        <title>Complete genome sequence of Corynebacterium casei LMG S-19264T (=DSM 44701T), isolated from a smear-ripened cheese.</title>
        <authorList>
            <consortium name="US DOE Joint Genome Institute (JGI-PGF)"/>
            <person name="Walter F."/>
            <person name="Albersmeier A."/>
            <person name="Kalinowski J."/>
            <person name="Ruckert C."/>
        </authorList>
    </citation>
    <scope>NUCLEOTIDE SEQUENCE</scope>
    <source>
        <strain evidence="2">JCM 3276</strain>
    </source>
</reference>
<dbReference type="GO" id="GO:0016301">
    <property type="term" value="F:kinase activity"/>
    <property type="evidence" value="ECO:0007669"/>
    <property type="project" value="InterPro"/>
</dbReference>
<protein>
    <recommendedName>
        <fullName evidence="1">Pyruvate phosphate dikinase AMP/ATP-binding domain-containing protein</fullName>
    </recommendedName>
</protein>
<dbReference type="InterPro" id="IPR002192">
    <property type="entry name" value="PPDK_AMP/ATP-bd"/>
</dbReference>
<evidence type="ECO:0000313" key="2">
    <source>
        <dbReference type="EMBL" id="GGS50583.1"/>
    </source>
</evidence>
<dbReference type="PANTHER" id="PTHR43615:SF1">
    <property type="entry name" value="PPDK_N DOMAIN-CONTAINING PROTEIN"/>
    <property type="match status" value="1"/>
</dbReference>
<dbReference type="Proteomes" id="UP000660680">
    <property type="component" value="Unassembled WGS sequence"/>
</dbReference>
<name>A0A918GPU7_9PSEU</name>
<dbReference type="AlphaFoldDB" id="A0A918GPU7"/>
<sequence>MLSGIPYVKVVIDKVTNSIHFLDEAARLLHVQYIAKHILDLPPGEIERILDAFNHSVMRAPDRRFYLATLGQYERGGSPFYALETTEVDTMSADMARDLYERVRRSVVGPPVFFKPANHLQERFVALIPPDELPRVHATELYASSPFVPLRPGRAHGRLRAFGSEAEYRAAEPLRWFDIVVMDRVPEDIPRVSGILNSAHTTPLSHTNILARGWDIPNAVQLGVLDTIARDGLDGAWVVYEVDPAQPSVRLSRGEPLPVDAGPPRRAVVVPVADTAHDEIAPLDRIGIADAVRYGTKAAHVGEVARVLRDGSDRLLGYYERPRPPRPNLLAHLARLLDEPRPDALADAANRLLRETLSVPPGIALPFGTANTDDLGARVAAALAHHVGPGPYAVRSSSDAEDLPGFSAAGIYESLTGVAAEDVPAAIARVRASLRSPRATRLRREAGIADAHMAVIVQRQVHGDLGGVMVTANPVQPADIRGVFLNISPRSVEDVVSGAALPIEHVYNTMEGGGRTLSLGAFQSDVDDTVKPLLARLALAGRLLQAHFADGDQPVDVEWVAADGRAHLVQIRPFGG</sequence>
<dbReference type="Gene3D" id="3.30.1490.20">
    <property type="entry name" value="ATP-grasp fold, A domain"/>
    <property type="match status" value="1"/>
</dbReference>
<accession>A0A918GPU7</accession>
<evidence type="ECO:0000259" key="1">
    <source>
        <dbReference type="Pfam" id="PF01326"/>
    </source>
</evidence>
<gene>
    <name evidence="2" type="ORF">GCM10010171_52180</name>
</gene>
<keyword evidence="3" id="KW-1185">Reference proteome</keyword>
<dbReference type="InterPro" id="IPR051549">
    <property type="entry name" value="PEP_Utilizing_Enz"/>
</dbReference>
<dbReference type="InterPro" id="IPR013815">
    <property type="entry name" value="ATP_grasp_subdomain_1"/>
</dbReference>
<feature type="domain" description="Pyruvate phosphate dikinase AMP/ATP-binding" evidence="1">
    <location>
        <begin position="390"/>
        <end position="573"/>
    </location>
</feature>
<dbReference type="Gene3D" id="3.30.470.20">
    <property type="entry name" value="ATP-grasp fold, B domain"/>
    <property type="match status" value="1"/>
</dbReference>
<reference evidence="2" key="2">
    <citation type="submission" date="2020-09" db="EMBL/GenBank/DDBJ databases">
        <authorList>
            <person name="Sun Q."/>
            <person name="Ohkuma M."/>
        </authorList>
    </citation>
    <scope>NUCLEOTIDE SEQUENCE</scope>
    <source>
        <strain evidence="2">JCM 3276</strain>
    </source>
</reference>
<evidence type="ECO:0000313" key="3">
    <source>
        <dbReference type="Proteomes" id="UP000660680"/>
    </source>
</evidence>
<proteinExistence type="predicted"/>
<dbReference type="EMBL" id="BMRB01000005">
    <property type="protein sequence ID" value="GGS50583.1"/>
    <property type="molecule type" value="Genomic_DNA"/>
</dbReference>
<organism evidence="2 3">
    <name type="scientific">Actinokineospora fastidiosa</name>
    <dbReference type="NCBI Taxonomy" id="1816"/>
    <lineage>
        <taxon>Bacteria</taxon>
        <taxon>Bacillati</taxon>
        <taxon>Actinomycetota</taxon>
        <taxon>Actinomycetes</taxon>
        <taxon>Pseudonocardiales</taxon>
        <taxon>Pseudonocardiaceae</taxon>
        <taxon>Actinokineospora</taxon>
    </lineage>
</organism>
<dbReference type="GO" id="GO:0005524">
    <property type="term" value="F:ATP binding"/>
    <property type="evidence" value="ECO:0007669"/>
    <property type="project" value="InterPro"/>
</dbReference>
<dbReference type="PANTHER" id="PTHR43615">
    <property type="entry name" value="PHOSPHOENOLPYRUVATE SYNTHASE-RELATED"/>
    <property type="match status" value="1"/>
</dbReference>